<evidence type="ECO:0000313" key="3">
    <source>
        <dbReference type="Proteomes" id="UP000231092"/>
    </source>
</evidence>
<organism evidence="2 3">
    <name type="scientific">[Clostridium] celerecrescens 18A</name>
    <dbReference type="NCBI Taxonomy" id="1286362"/>
    <lineage>
        <taxon>Bacteria</taxon>
        <taxon>Bacillati</taxon>
        <taxon>Bacillota</taxon>
        <taxon>Clostridia</taxon>
        <taxon>Lachnospirales</taxon>
        <taxon>Lachnospiraceae</taxon>
        <taxon>Lacrimispora</taxon>
    </lineage>
</organism>
<protein>
    <submittedName>
        <fullName evidence="2">Spore coat associated protein JA (CotJA)</fullName>
    </submittedName>
</protein>
<evidence type="ECO:0000313" key="2">
    <source>
        <dbReference type="EMBL" id="PJJ27130.1"/>
    </source>
</evidence>
<feature type="region of interest" description="Disordered" evidence="1">
    <location>
        <begin position="65"/>
        <end position="89"/>
    </location>
</feature>
<dbReference type="AlphaFoldDB" id="A0A2M8Z122"/>
<evidence type="ECO:0000256" key="1">
    <source>
        <dbReference type="SAM" id="MobiDB-lite"/>
    </source>
</evidence>
<dbReference type="InterPro" id="IPR020256">
    <property type="entry name" value="Spore_coat_CotJA"/>
</dbReference>
<dbReference type="EMBL" id="PGET01000001">
    <property type="protein sequence ID" value="PJJ27130.1"/>
    <property type="molecule type" value="Genomic_DNA"/>
</dbReference>
<gene>
    <name evidence="2" type="ORF">H171_0581</name>
</gene>
<comment type="caution">
    <text evidence="2">The sequence shown here is derived from an EMBL/GenBank/DDBJ whole genome shotgun (WGS) entry which is preliminary data.</text>
</comment>
<dbReference type="Proteomes" id="UP000231092">
    <property type="component" value="Unassembled WGS sequence"/>
</dbReference>
<reference evidence="2 3" key="1">
    <citation type="submission" date="2017-11" db="EMBL/GenBank/DDBJ databases">
        <title>Understudied soil microbes with underappreciated capabilities: Untangling the Clostridium saccharolyticum group.</title>
        <authorList>
            <person name="Leschine S."/>
        </authorList>
    </citation>
    <scope>NUCLEOTIDE SEQUENCE [LARGE SCALE GENOMIC DNA]</scope>
    <source>
        <strain evidence="2 3">18A</strain>
    </source>
</reference>
<accession>A0A2M8Z122</accession>
<name>A0A2M8Z122_9FIRM</name>
<dbReference type="Pfam" id="PF11007">
    <property type="entry name" value="CotJA"/>
    <property type="match status" value="1"/>
</dbReference>
<proteinExistence type="predicted"/>
<sequence length="367" mass="41172">MDFYTKQWCPEYMTGTGSAGWEYAMGLDMSVSPGTVIRPDMPLGSGPAKSAENGTDPILMKQQDMASGSGPWMPPKRPRCSETRGESEAAPMPMNCQPMLLCPMPEKSKEMPASTKPEKCMPEKCRVMPACPMPEKCMPEKCRVMPACPMPEKCMPEKCMPEKCRVMPACPMPEKCMPEKCRVMPACPMPEKCMPEKCREMPAREKCMPEKCREMPAREKCMPEKCRVMPAREKCMPEKCMPEKCREMPARTMPARTMPENCIPVCVMPIQCPEKEKEAMAPMKCPNMATSPAFVKCPERPTYTAPAMRPSMPAPAPCPAENIDQFPVGMAYVPWQCWQELYPLDTAMSMGTIFPDLFKPFIMGGCQ</sequence>